<keyword evidence="8" id="KW-1185">Reference proteome</keyword>
<sequence length="381" mass="41791">MTRLDRYVLSKLMALFGFFALVLVSVYWVNRAVIMFDSLISDGQTATVVLEFTALTLPYVIRIVLPVAAFAATIYAFNRLDQDSELVVMRATGTSNWRLARPVLVFGLIASVMMALLVNFLVPAAKARLAERQQEVAQNLTAKFLTEGTFQHPAPGISIYIRRISDLGELQDIFVSDSRSAQTSTIYTADKGVIVKTETGPKLIMFSGMAQTLRKPSDHLSVTRFANFTYDIGSFLKSGKARALKIDEMMTPRLAAMMAGSGLDATPGADSAKAARDALRLELARRITQPLLAPIAALIGFSALMMGTFSRFGMWRQMTLAIGGLIVMQVLQNAAETSSGRDPSLWPSLIAPTLGGIVMVLFMLWWSGRPRRIRPKREAAA</sequence>
<keyword evidence="5 6" id="KW-0472">Membrane</keyword>
<evidence type="ECO:0000256" key="1">
    <source>
        <dbReference type="ARBA" id="ARBA00004651"/>
    </source>
</evidence>
<dbReference type="EMBL" id="CP019437">
    <property type="protein sequence ID" value="AQS47890.1"/>
    <property type="molecule type" value="Genomic_DNA"/>
</dbReference>
<dbReference type="InterPro" id="IPR030922">
    <property type="entry name" value="LptF"/>
</dbReference>
<feature type="transmembrane region" description="Helical" evidence="6">
    <location>
        <begin position="291"/>
        <end position="309"/>
    </location>
</feature>
<dbReference type="PANTHER" id="PTHR33529">
    <property type="entry name" value="SLR0882 PROTEIN-RELATED"/>
    <property type="match status" value="1"/>
</dbReference>
<name>A0ABM6IGM5_9RHOB</name>
<feature type="transmembrane region" description="Helical" evidence="6">
    <location>
        <begin position="12"/>
        <end position="29"/>
    </location>
</feature>
<dbReference type="InterPro" id="IPR005495">
    <property type="entry name" value="LptG/LptF_permease"/>
</dbReference>
<keyword evidence="2" id="KW-1003">Cell membrane</keyword>
<evidence type="ECO:0000313" key="8">
    <source>
        <dbReference type="Proteomes" id="UP000185622"/>
    </source>
</evidence>
<feature type="transmembrane region" description="Helical" evidence="6">
    <location>
        <begin position="347"/>
        <end position="367"/>
    </location>
</feature>
<evidence type="ECO:0000256" key="5">
    <source>
        <dbReference type="ARBA" id="ARBA00023136"/>
    </source>
</evidence>
<comment type="subcellular location">
    <subcellularLocation>
        <location evidence="1">Cell membrane</location>
        <topology evidence="1">Multi-pass membrane protein</topology>
    </subcellularLocation>
</comment>
<evidence type="ECO:0000256" key="2">
    <source>
        <dbReference type="ARBA" id="ARBA00022475"/>
    </source>
</evidence>
<evidence type="ECO:0000313" key="7">
    <source>
        <dbReference type="EMBL" id="AQS47890.1"/>
    </source>
</evidence>
<reference evidence="7 8" key="1">
    <citation type="submission" date="2017-01" db="EMBL/GenBank/DDBJ databases">
        <title>The complete genome sequence of a sulfur-oxidizing marine bacterium Thioclava sp. 25B10_4T.</title>
        <authorList>
            <person name="Liu Y."/>
            <person name="Lai Q."/>
            <person name="Shao Z."/>
        </authorList>
    </citation>
    <scope>NUCLEOTIDE SEQUENCE [LARGE SCALE GENOMIC DNA]</scope>
    <source>
        <strain evidence="7 8">25B10_4</strain>
    </source>
</reference>
<evidence type="ECO:0000256" key="4">
    <source>
        <dbReference type="ARBA" id="ARBA00022989"/>
    </source>
</evidence>
<gene>
    <name evidence="7" type="ORF">BMG03_08775</name>
</gene>
<feature type="transmembrane region" description="Helical" evidence="6">
    <location>
        <begin position="59"/>
        <end position="78"/>
    </location>
</feature>
<dbReference type="Pfam" id="PF03739">
    <property type="entry name" value="LptF_LptG"/>
    <property type="match status" value="1"/>
</dbReference>
<keyword evidence="3 6" id="KW-0812">Transmembrane</keyword>
<proteinExistence type="predicted"/>
<organism evidence="7 8">
    <name type="scientific">Thioclava nitratireducens</name>
    <dbReference type="NCBI Taxonomy" id="1915078"/>
    <lineage>
        <taxon>Bacteria</taxon>
        <taxon>Pseudomonadati</taxon>
        <taxon>Pseudomonadota</taxon>
        <taxon>Alphaproteobacteria</taxon>
        <taxon>Rhodobacterales</taxon>
        <taxon>Paracoccaceae</taxon>
        <taxon>Thioclava</taxon>
    </lineage>
</organism>
<feature type="transmembrane region" description="Helical" evidence="6">
    <location>
        <begin position="318"/>
        <end position="335"/>
    </location>
</feature>
<evidence type="ECO:0000256" key="3">
    <source>
        <dbReference type="ARBA" id="ARBA00022692"/>
    </source>
</evidence>
<dbReference type="Proteomes" id="UP000185622">
    <property type="component" value="Chromosome"/>
</dbReference>
<protein>
    <submittedName>
        <fullName evidence="7">LPS export ABC transporter permease LptF</fullName>
    </submittedName>
</protein>
<dbReference type="NCBIfam" id="TIGR04407">
    <property type="entry name" value="LptF_YjgP"/>
    <property type="match status" value="1"/>
</dbReference>
<keyword evidence="4 6" id="KW-1133">Transmembrane helix</keyword>
<accession>A0ABM6IGM5</accession>
<dbReference type="PANTHER" id="PTHR33529:SF6">
    <property type="entry name" value="YJGP_YJGQ FAMILY PERMEASE"/>
    <property type="match status" value="1"/>
</dbReference>
<evidence type="ECO:0000256" key="6">
    <source>
        <dbReference type="SAM" id="Phobius"/>
    </source>
</evidence>
<feature type="transmembrane region" description="Helical" evidence="6">
    <location>
        <begin position="99"/>
        <end position="122"/>
    </location>
</feature>
<dbReference type="RefSeq" id="WP_075774567.1">
    <property type="nucleotide sequence ID" value="NZ_CP019437.1"/>
</dbReference>